<evidence type="ECO:0000313" key="2">
    <source>
        <dbReference type="EMBL" id="KAE8970055.1"/>
    </source>
</evidence>
<evidence type="ECO:0000313" key="7">
    <source>
        <dbReference type="Proteomes" id="UP000476176"/>
    </source>
</evidence>
<feature type="region of interest" description="Disordered" evidence="1">
    <location>
        <begin position="1"/>
        <end position="34"/>
    </location>
</feature>
<proteinExistence type="predicted"/>
<evidence type="ECO:0000313" key="5">
    <source>
        <dbReference type="Proteomes" id="UP000437068"/>
    </source>
</evidence>
<sequence>MPGKRLQEEAQDSTRKRRRTRQEPGAQSSQPTHLASTLDFHGVWRELKAAGWTSKPPRGLDNRHRYVLPGCAATGREGHDFLLEEEAVLSHFVQHCNPLVMYDDKGLQHTMEADSSAAAVTGVAPLPCQVMVLVTAPPMVAWCMLPVVDVVVVLCADDGSLGVAEVIAPLL</sequence>
<evidence type="ECO:0000256" key="1">
    <source>
        <dbReference type="SAM" id="MobiDB-lite"/>
    </source>
</evidence>
<dbReference type="Proteomes" id="UP000437068">
    <property type="component" value="Unassembled WGS sequence"/>
</dbReference>
<organism evidence="2 6">
    <name type="scientific">Phytophthora fragariae</name>
    <dbReference type="NCBI Taxonomy" id="53985"/>
    <lineage>
        <taxon>Eukaryota</taxon>
        <taxon>Sar</taxon>
        <taxon>Stramenopiles</taxon>
        <taxon>Oomycota</taxon>
        <taxon>Peronosporomycetes</taxon>
        <taxon>Peronosporales</taxon>
        <taxon>Peronosporaceae</taxon>
        <taxon>Phytophthora</taxon>
    </lineage>
</organism>
<protein>
    <submittedName>
        <fullName evidence="2">Uncharacterized protein</fullName>
    </submittedName>
</protein>
<dbReference type="Proteomes" id="UP000460718">
    <property type="component" value="Unassembled WGS sequence"/>
</dbReference>
<dbReference type="Proteomes" id="UP000476176">
    <property type="component" value="Unassembled WGS sequence"/>
</dbReference>
<evidence type="ECO:0000313" key="4">
    <source>
        <dbReference type="EMBL" id="KAE9280354.1"/>
    </source>
</evidence>
<dbReference type="AlphaFoldDB" id="A0A6A3HMT2"/>
<reference evidence="6 7" key="1">
    <citation type="submission" date="2018-09" db="EMBL/GenBank/DDBJ databases">
        <title>Genomic investigation of the strawberry pathogen Phytophthora fragariae indicates pathogenicity is determined by transcriptional variation in three key races.</title>
        <authorList>
            <person name="Adams T.M."/>
            <person name="Armitage A.D."/>
            <person name="Sobczyk M.K."/>
            <person name="Bates H.J."/>
            <person name="Dunwell J.M."/>
            <person name="Nellist C.F."/>
            <person name="Harrison R.J."/>
        </authorList>
    </citation>
    <scope>NUCLEOTIDE SEQUENCE [LARGE SCALE GENOMIC DNA]</scope>
    <source>
        <strain evidence="4 5">A4</strain>
        <strain evidence="3 7">BC-23</strain>
        <strain evidence="2 6">SCRP245</strain>
    </source>
</reference>
<dbReference type="EMBL" id="QXGC01002488">
    <property type="protein sequence ID" value="KAE9185470.1"/>
    <property type="molecule type" value="Genomic_DNA"/>
</dbReference>
<evidence type="ECO:0000313" key="3">
    <source>
        <dbReference type="EMBL" id="KAE9185470.1"/>
    </source>
</evidence>
<evidence type="ECO:0000313" key="6">
    <source>
        <dbReference type="Proteomes" id="UP000460718"/>
    </source>
</evidence>
<accession>A0A6A3HMT2</accession>
<feature type="compositionally biased region" description="Basic and acidic residues" evidence="1">
    <location>
        <begin position="1"/>
        <end position="14"/>
    </location>
</feature>
<name>A0A6A3HMT2_9STRA</name>
<dbReference type="EMBL" id="QXGE01002630">
    <property type="protein sequence ID" value="KAE9280354.1"/>
    <property type="molecule type" value="Genomic_DNA"/>
</dbReference>
<feature type="compositionally biased region" description="Polar residues" evidence="1">
    <location>
        <begin position="25"/>
        <end position="34"/>
    </location>
</feature>
<comment type="caution">
    <text evidence="2">The sequence shown here is derived from an EMBL/GenBank/DDBJ whole genome shotgun (WGS) entry which is preliminary data.</text>
</comment>
<dbReference type="PANTHER" id="PTHR37069:SF2">
    <property type="entry name" value="PIGGYBAC TRANSPOSABLE ELEMENT-DERIVED PROTEIN DOMAIN-CONTAINING PROTEIN"/>
    <property type="match status" value="1"/>
</dbReference>
<dbReference type="PANTHER" id="PTHR37069">
    <property type="entry name" value="DDE_TNP_1_7 DOMAIN-CONTAINING PROTEIN"/>
    <property type="match status" value="1"/>
</dbReference>
<gene>
    <name evidence="4" type="ORF">PF001_g24272</name>
    <name evidence="3" type="ORF">PF004_g23352</name>
    <name evidence="2" type="ORF">PF011_g26565</name>
</gene>
<dbReference type="EMBL" id="QXFW01003558">
    <property type="protein sequence ID" value="KAE8970055.1"/>
    <property type="molecule type" value="Genomic_DNA"/>
</dbReference>